<dbReference type="KEGG" id="uth:DKZ56_12560"/>
<evidence type="ECO:0000313" key="2">
    <source>
        <dbReference type="Proteomes" id="UP000291151"/>
    </source>
</evidence>
<evidence type="ECO:0000313" key="1">
    <source>
        <dbReference type="EMBL" id="QBK26604.1"/>
    </source>
</evidence>
<keyword evidence="2" id="KW-1185">Reference proteome</keyword>
<proteinExistence type="predicted"/>
<sequence length="82" mass="9700">MCLVLKTSFSHRGCIRKHSCRSRLSSSGVERVHLNNRCCNYFLCNIFKFFINKIPPKKEFGKLRRFSCCCIPLEYFLNIAQF</sequence>
<dbReference type="AlphaFoldDB" id="A0A4P6UTW5"/>
<protein>
    <submittedName>
        <fullName evidence="1">Uncharacterized protein</fullName>
    </submittedName>
</protein>
<gene>
    <name evidence="1" type="ORF">DKZ56_12560</name>
</gene>
<dbReference type="EMBL" id="CP036528">
    <property type="protein sequence ID" value="QBK26604.1"/>
    <property type="molecule type" value="Genomic_DNA"/>
</dbReference>
<dbReference type="Proteomes" id="UP000291151">
    <property type="component" value="Chromosome"/>
</dbReference>
<reference evidence="1 2" key="1">
    <citation type="submission" date="2019-02" db="EMBL/GenBank/DDBJ databases">
        <title>Ureibacillus thermophilus.</title>
        <authorList>
            <person name="Sunny J.S."/>
            <person name="Natarajan A."/>
            <person name="Saleena L.M."/>
        </authorList>
    </citation>
    <scope>NUCLEOTIDE SEQUENCE [LARGE SCALE GENOMIC DNA]</scope>
    <source>
        <strain evidence="1 2">LM102</strain>
    </source>
</reference>
<accession>A0A4P6UTW5</accession>
<organism evidence="1 2">
    <name type="scientific">Ureibacillus thermophilus</name>
    <dbReference type="NCBI Taxonomy" id="367743"/>
    <lineage>
        <taxon>Bacteria</taxon>
        <taxon>Bacillati</taxon>
        <taxon>Bacillota</taxon>
        <taxon>Bacilli</taxon>
        <taxon>Bacillales</taxon>
        <taxon>Caryophanaceae</taxon>
        <taxon>Ureibacillus</taxon>
    </lineage>
</organism>
<name>A0A4P6UTW5_9BACL</name>